<protein>
    <submittedName>
        <fullName evidence="7">FAD-binding oxidoreductase</fullName>
    </submittedName>
</protein>
<dbReference type="InterPro" id="IPR016167">
    <property type="entry name" value="FAD-bd_PCMH_sub1"/>
</dbReference>
<dbReference type="SUPFAM" id="SSF56176">
    <property type="entry name" value="FAD-binding/transporter-associated domain-like"/>
    <property type="match status" value="1"/>
</dbReference>
<dbReference type="RefSeq" id="WP_304446852.1">
    <property type="nucleotide sequence ID" value="NZ_JARRAH010000001.1"/>
</dbReference>
<comment type="similarity">
    <text evidence="2">Belongs to the oxygen-dependent FAD-linked oxidoreductase family.</text>
</comment>
<dbReference type="InterPro" id="IPR050416">
    <property type="entry name" value="FAD-linked_Oxidoreductase"/>
</dbReference>
<dbReference type="AlphaFoldDB" id="A0ABD5U3P4"/>
<dbReference type="GO" id="GO:0016491">
    <property type="term" value="F:oxidoreductase activity"/>
    <property type="evidence" value="ECO:0007669"/>
    <property type="project" value="UniProtKB-KW"/>
</dbReference>
<evidence type="ECO:0000256" key="3">
    <source>
        <dbReference type="ARBA" id="ARBA00022630"/>
    </source>
</evidence>
<dbReference type="Gene3D" id="3.30.43.10">
    <property type="entry name" value="Uridine Diphospho-n-acetylenolpyruvylglucosamine Reductase, domain 2"/>
    <property type="match status" value="1"/>
</dbReference>
<dbReference type="InterPro" id="IPR016166">
    <property type="entry name" value="FAD-bd_PCMH"/>
</dbReference>
<feature type="domain" description="FAD-binding PCMH-type" evidence="6">
    <location>
        <begin position="43"/>
        <end position="213"/>
    </location>
</feature>
<dbReference type="EMBL" id="JBHSXM010000001">
    <property type="protein sequence ID" value="MFC6835144.1"/>
    <property type="molecule type" value="Genomic_DNA"/>
</dbReference>
<dbReference type="PANTHER" id="PTHR42973">
    <property type="entry name" value="BINDING OXIDOREDUCTASE, PUTATIVE (AFU_ORTHOLOGUE AFUA_1G17690)-RELATED"/>
    <property type="match status" value="1"/>
</dbReference>
<gene>
    <name evidence="7" type="ORF">ACFQHK_01310</name>
</gene>
<dbReference type="Pfam" id="PF01565">
    <property type="entry name" value="FAD_binding_4"/>
    <property type="match status" value="1"/>
</dbReference>
<evidence type="ECO:0000256" key="2">
    <source>
        <dbReference type="ARBA" id="ARBA00005466"/>
    </source>
</evidence>
<dbReference type="PROSITE" id="PS00862">
    <property type="entry name" value="OX2_COVAL_FAD"/>
    <property type="match status" value="1"/>
</dbReference>
<keyword evidence="5" id="KW-0560">Oxidoreductase</keyword>
<evidence type="ECO:0000256" key="1">
    <source>
        <dbReference type="ARBA" id="ARBA00001974"/>
    </source>
</evidence>
<dbReference type="InterPro" id="IPR006093">
    <property type="entry name" value="Oxy_OxRdtase_FAD_BS"/>
</dbReference>
<evidence type="ECO:0000313" key="7">
    <source>
        <dbReference type="EMBL" id="MFC6835144.1"/>
    </source>
</evidence>
<keyword evidence="3" id="KW-0285">Flavoprotein</keyword>
<dbReference type="Gene3D" id="3.30.465.10">
    <property type="match status" value="1"/>
</dbReference>
<keyword evidence="8" id="KW-1185">Reference proteome</keyword>
<dbReference type="InterPro" id="IPR006094">
    <property type="entry name" value="Oxid_FAD_bind_N"/>
</dbReference>
<dbReference type="Pfam" id="PF08031">
    <property type="entry name" value="BBE"/>
    <property type="match status" value="1"/>
</dbReference>
<sequence length="465" mass="50644">MTAHKPVVSEEAIATLEEYLRGDVLRPGDPAYDEAREVWNAMIDRRPGAIAHCAGPADVVSSVTVASEHDLLVSVYGGGHNIAGNAVCDDGLVIDLSRMRSIHVDPEAKVAHVEPGATLAEFDHEAQAFGLATPVGYNSTTGIAGLTLGGGFGWLSRTYGLTADNLRSAEVVTADGQFRRASESEHADLFWGLRGGGGNFGVVTSFEFDLHEVGPEVLCGPVVHALDDAEDVLTEYREVVADVPNEVSAWFVFRHAPPLPFLPEEWHGEKVLILALFYAGDAADGEAALRPVRDIGDPVADAVGPMRYAEWQGMFDPLLTPGARNYWKSHNFEEMTDGMITTFVEYAETIPTPLSEIAVAQLGGAINEVPTGATAYPHRDAAFLMNLHTRWEDPALDEQCIEWTRELYHAMTPHATGGVYVNFVPEDVGEERAAYRENYDRLAELKATYDPENLFRMNQNVAPAP</sequence>
<accession>A0ABD5U3P4</accession>
<comment type="cofactor">
    <cofactor evidence="1">
        <name>FAD</name>
        <dbReference type="ChEBI" id="CHEBI:57692"/>
    </cofactor>
</comment>
<keyword evidence="4" id="KW-0274">FAD</keyword>
<comment type="caution">
    <text evidence="7">The sequence shown here is derived from an EMBL/GenBank/DDBJ whole genome shotgun (WGS) entry which is preliminary data.</text>
</comment>
<dbReference type="PANTHER" id="PTHR42973:SF39">
    <property type="entry name" value="FAD-BINDING PCMH-TYPE DOMAIN-CONTAINING PROTEIN"/>
    <property type="match status" value="1"/>
</dbReference>
<dbReference type="InterPro" id="IPR012951">
    <property type="entry name" value="BBE"/>
</dbReference>
<name>A0ABD5U3P4_9EURY</name>
<dbReference type="InterPro" id="IPR016164">
    <property type="entry name" value="FAD-linked_Oxase-like_C"/>
</dbReference>
<dbReference type="InterPro" id="IPR016169">
    <property type="entry name" value="FAD-bd_PCMH_sub2"/>
</dbReference>
<dbReference type="InterPro" id="IPR036318">
    <property type="entry name" value="FAD-bd_PCMH-like_sf"/>
</dbReference>
<organism evidence="7 8">
    <name type="scientific">Halomarina ordinaria</name>
    <dbReference type="NCBI Taxonomy" id="3033939"/>
    <lineage>
        <taxon>Archaea</taxon>
        <taxon>Methanobacteriati</taxon>
        <taxon>Methanobacteriota</taxon>
        <taxon>Stenosarchaea group</taxon>
        <taxon>Halobacteria</taxon>
        <taxon>Halobacteriales</taxon>
        <taxon>Natronomonadaceae</taxon>
        <taxon>Halomarina</taxon>
    </lineage>
</organism>
<evidence type="ECO:0000256" key="4">
    <source>
        <dbReference type="ARBA" id="ARBA00022827"/>
    </source>
</evidence>
<dbReference type="SUPFAM" id="SSF55103">
    <property type="entry name" value="FAD-linked oxidases, C-terminal domain"/>
    <property type="match status" value="1"/>
</dbReference>
<evidence type="ECO:0000259" key="6">
    <source>
        <dbReference type="PROSITE" id="PS51387"/>
    </source>
</evidence>
<reference evidence="7 8" key="1">
    <citation type="journal article" date="2019" name="Int. J. Syst. Evol. Microbiol.">
        <title>The Global Catalogue of Microorganisms (GCM) 10K type strain sequencing project: providing services to taxonomists for standard genome sequencing and annotation.</title>
        <authorList>
            <consortium name="The Broad Institute Genomics Platform"/>
            <consortium name="The Broad Institute Genome Sequencing Center for Infectious Disease"/>
            <person name="Wu L."/>
            <person name="Ma J."/>
        </authorList>
    </citation>
    <scope>NUCLEOTIDE SEQUENCE [LARGE SCALE GENOMIC DNA]</scope>
    <source>
        <strain evidence="7 8">PSRA2</strain>
    </source>
</reference>
<evidence type="ECO:0000256" key="5">
    <source>
        <dbReference type="ARBA" id="ARBA00023002"/>
    </source>
</evidence>
<proteinExistence type="inferred from homology"/>
<evidence type="ECO:0000313" key="8">
    <source>
        <dbReference type="Proteomes" id="UP001596406"/>
    </source>
</evidence>
<dbReference type="Proteomes" id="UP001596406">
    <property type="component" value="Unassembled WGS sequence"/>
</dbReference>
<dbReference type="PROSITE" id="PS51387">
    <property type="entry name" value="FAD_PCMH"/>
    <property type="match status" value="1"/>
</dbReference>
<dbReference type="Gene3D" id="3.40.462.20">
    <property type="match status" value="1"/>
</dbReference>